<evidence type="ECO:0000256" key="5">
    <source>
        <dbReference type="SAM" id="MobiDB-lite"/>
    </source>
</evidence>
<protein>
    <submittedName>
        <fullName evidence="7">Protein RTA1</fullName>
    </submittedName>
</protein>
<dbReference type="OrthoDB" id="3358017at2759"/>
<keyword evidence="2 6" id="KW-0812">Transmembrane</keyword>
<feature type="transmembrane region" description="Helical" evidence="6">
    <location>
        <begin position="90"/>
        <end position="108"/>
    </location>
</feature>
<comment type="caution">
    <text evidence="7">The sequence shown here is derived from an EMBL/GenBank/DDBJ whole genome shotgun (WGS) entry which is preliminary data.</text>
</comment>
<dbReference type="PANTHER" id="PTHR31465:SF13">
    <property type="entry name" value="RTA1 DOMAIN PROTEIN-RELATED"/>
    <property type="match status" value="1"/>
</dbReference>
<sequence>MGGRVEGSMWYYAPDKAAAIVFMILFLLSGVVHLYQCFRYKSWRITIFLPWAALIMSAGFATRLAGAYHIESLDLVIVSTVLVMTGPPVYAASNYLVFSRLLFYVPYLSLMHPGRVLTTFLGLDLLVEILVSNGAVRVANTSLTDSQRKVGDIMVKVSLIAQALIFFALIGLAIQFHIRARRARVLTRNLRTVLIILYTTSAAVSIRCIYRIVEYFEGYHGVLITREYFFYIFEAALMFLTTLILNIWHPGARLPRSNTVYLSQDGVTELHGLGWGDNRNWVLTTFDPFDLVGLFTGNDKRTKFWEMTPDEIAAIEAERKMNKRSGWKVALDPFNWFGKKNEARNGTKGKIDGTAAQNKTSAEDVV</sequence>
<evidence type="ECO:0000256" key="1">
    <source>
        <dbReference type="ARBA" id="ARBA00004141"/>
    </source>
</evidence>
<evidence type="ECO:0000313" key="7">
    <source>
        <dbReference type="EMBL" id="KAB2579301.1"/>
    </source>
</evidence>
<keyword evidence="3 6" id="KW-1133">Transmembrane helix</keyword>
<accession>A0A5N5DPN5</accession>
<evidence type="ECO:0000256" key="2">
    <source>
        <dbReference type="ARBA" id="ARBA00022692"/>
    </source>
</evidence>
<dbReference type="Pfam" id="PF04479">
    <property type="entry name" value="RTA1"/>
    <property type="match status" value="1"/>
</dbReference>
<dbReference type="InterPro" id="IPR007568">
    <property type="entry name" value="RTA1"/>
</dbReference>
<keyword evidence="8" id="KW-1185">Reference proteome</keyword>
<comment type="subcellular location">
    <subcellularLocation>
        <location evidence="1">Membrane</location>
        <topology evidence="1">Multi-pass membrane protein</topology>
    </subcellularLocation>
</comment>
<evidence type="ECO:0000313" key="8">
    <source>
        <dbReference type="Proteomes" id="UP000325902"/>
    </source>
</evidence>
<reference evidence="7 8" key="1">
    <citation type="journal article" date="2019" name="Sci. Rep.">
        <title>A multi-omics analysis of the grapevine pathogen Lasiodiplodia theobromae reveals that temperature affects the expression of virulence- and pathogenicity-related genes.</title>
        <authorList>
            <person name="Felix C."/>
            <person name="Meneses R."/>
            <person name="Goncalves M.F.M."/>
            <person name="Tilleman L."/>
            <person name="Duarte A.S."/>
            <person name="Jorrin-Novo J.V."/>
            <person name="Van de Peer Y."/>
            <person name="Deforce D."/>
            <person name="Van Nieuwerburgh F."/>
            <person name="Esteves A.C."/>
            <person name="Alves A."/>
        </authorList>
    </citation>
    <scope>NUCLEOTIDE SEQUENCE [LARGE SCALE GENOMIC DNA]</scope>
    <source>
        <strain evidence="7 8">LA-SOL3</strain>
    </source>
</reference>
<dbReference type="Proteomes" id="UP000325902">
    <property type="component" value="Unassembled WGS sequence"/>
</dbReference>
<feature type="transmembrane region" description="Helical" evidence="6">
    <location>
        <begin position="120"/>
        <end position="139"/>
    </location>
</feature>
<feature type="transmembrane region" description="Helical" evidence="6">
    <location>
        <begin position="159"/>
        <end position="178"/>
    </location>
</feature>
<feature type="region of interest" description="Disordered" evidence="5">
    <location>
        <begin position="345"/>
        <end position="366"/>
    </location>
</feature>
<feature type="transmembrane region" description="Helical" evidence="6">
    <location>
        <begin position="228"/>
        <end position="248"/>
    </location>
</feature>
<dbReference type="AlphaFoldDB" id="A0A5N5DPN5"/>
<proteinExistence type="predicted"/>
<name>A0A5N5DPN5_9PEZI</name>
<feature type="transmembrane region" description="Helical" evidence="6">
    <location>
        <begin position="47"/>
        <end position="70"/>
    </location>
</feature>
<dbReference type="GO" id="GO:0016020">
    <property type="term" value="C:membrane"/>
    <property type="evidence" value="ECO:0007669"/>
    <property type="project" value="UniProtKB-SubCell"/>
</dbReference>
<feature type="transmembrane region" description="Helical" evidence="6">
    <location>
        <begin position="190"/>
        <end position="213"/>
    </location>
</feature>
<feature type="transmembrane region" description="Helical" evidence="6">
    <location>
        <begin position="17"/>
        <end position="35"/>
    </location>
</feature>
<keyword evidence="4 6" id="KW-0472">Membrane</keyword>
<dbReference type="PANTHER" id="PTHR31465">
    <property type="entry name" value="PROTEIN RTA1-RELATED"/>
    <property type="match status" value="1"/>
</dbReference>
<gene>
    <name evidence="7" type="primary">RTA1_2</name>
    <name evidence="7" type="ORF">DBV05_g2238</name>
</gene>
<evidence type="ECO:0000256" key="3">
    <source>
        <dbReference type="ARBA" id="ARBA00022989"/>
    </source>
</evidence>
<organism evidence="7 8">
    <name type="scientific">Lasiodiplodia theobromae</name>
    <dbReference type="NCBI Taxonomy" id="45133"/>
    <lineage>
        <taxon>Eukaryota</taxon>
        <taxon>Fungi</taxon>
        <taxon>Dikarya</taxon>
        <taxon>Ascomycota</taxon>
        <taxon>Pezizomycotina</taxon>
        <taxon>Dothideomycetes</taxon>
        <taxon>Dothideomycetes incertae sedis</taxon>
        <taxon>Botryosphaeriales</taxon>
        <taxon>Botryosphaeriaceae</taxon>
        <taxon>Lasiodiplodia</taxon>
    </lineage>
</organism>
<evidence type="ECO:0000256" key="6">
    <source>
        <dbReference type="SAM" id="Phobius"/>
    </source>
</evidence>
<dbReference type="EMBL" id="VCHE01000008">
    <property type="protein sequence ID" value="KAB2579301.1"/>
    <property type="molecule type" value="Genomic_DNA"/>
</dbReference>
<evidence type="ECO:0000256" key="4">
    <source>
        <dbReference type="ARBA" id="ARBA00023136"/>
    </source>
</evidence>